<feature type="region of interest" description="Disordered" evidence="1">
    <location>
        <begin position="1"/>
        <end position="21"/>
    </location>
</feature>
<dbReference type="Gene3D" id="3.10.129.10">
    <property type="entry name" value="Hotdog Thioesterase"/>
    <property type="match status" value="1"/>
</dbReference>
<comment type="caution">
    <text evidence="2">The sequence shown here is derived from an EMBL/GenBank/DDBJ whole genome shotgun (WGS) entry which is preliminary data.</text>
</comment>
<keyword evidence="3" id="KW-1185">Reference proteome</keyword>
<dbReference type="InterPro" id="IPR029069">
    <property type="entry name" value="HotDog_dom_sf"/>
</dbReference>
<sequence>MTEHVLNAAPDAAPLEHDPASPVRRQTRFTLTCSSGMFTHLQLKPRVAFSFAFMGWSAWLNEHAVSHGALIREHATGFVPIGLTIDYLAPLTFYDCPSLTVSTQVRTWNPRRFHTLQEVDVRLETPQGVPVAQIHLQEVCVRIESADTLAATAGRLPPALAELMLDTPDDVPGQPVLLNRGPARMPDHAQVITQSRRDFVIYRHACEMADQWYSEHVCDYVGDSREAMVLRLVSDYPALRPGLANRLARLSIGLRQPFMLFDTGQILTTAWRVDHEIRFAHQLLNARGLAVGDALEVFVAADDT</sequence>
<organism evidence="2 3">
    <name type="scientific">Silvimonas terrae</name>
    <dbReference type="NCBI Taxonomy" id="300266"/>
    <lineage>
        <taxon>Bacteria</taxon>
        <taxon>Pseudomonadati</taxon>
        <taxon>Pseudomonadota</taxon>
        <taxon>Betaproteobacteria</taxon>
        <taxon>Neisseriales</taxon>
        <taxon>Chitinibacteraceae</taxon>
        <taxon>Silvimonas</taxon>
    </lineage>
</organism>
<protein>
    <submittedName>
        <fullName evidence="2">Acyl-CoA thioesterase FadM</fullName>
    </submittedName>
</protein>
<dbReference type="SUPFAM" id="SSF54637">
    <property type="entry name" value="Thioesterase/thiol ester dehydrase-isomerase"/>
    <property type="match status" value="1"/>
</dbReference>
<proteinExistence type="predicted"/>
<evidence type="ECO:0000256" key="1">
    <source>
        <dbReference type="SAM" id="MobiDB-lite"/>
    </source>
</evidence>
<reference evidence="2 3" key="1">
    <citation type="submission" date="2020-08" db="EMBL/GenBank/DDBJ databases">
        <title>Genomic Encyclopedia of Type Strains, Phase IV (KMG-IV): sequencing the most valuable type-strain genomes for metagenomic binning, comparative biology and taxonomic classification.</title>
        <authorList>
            <person name="Goeker M."/>
        </authorList>
    </citation>
    <scope>NUCLEOTIDE SEQUENCE [LARGE SCALE GENOMIC DNA]</scope>
    <source>
        <strain evidence="2 3">DSM 18233</strain>
    </source>
</reference>
<dbReference type="Proteomes" id="UP000543030">
    <property type="component" value="Unassembled WGS sequence"/>
</dbReference>
<dbReference type="RefSeq" id="WP_184099436.1">
    <property type="nucleotide sequence ID" value="NZ_JACHHN010000003.1"/>
</dbReference>
<evidence type="ECO:0000313" key="2">
    <source>
        <dbReference type="EMBL" id="MBB5190943.1"/>
    </source>
</evidence>
<dbReference type="EMBL" id="JACHHN010000003">
    <property type="protein sequence ID" value="MBB5190943.1"/>
    <property type="molecule type" value="Genomic_DNA"/>
</dbReference>
<name>A0A840RF25_9NEIS</name>
<accession>A0A840RF25</accession>
<gene>
    <name evidence="2" type="ORF">HNQ50_001666</name>
</gene>
<evidence type="ECO:0000313" key="3">
    <source>
        <dbReference type="Proteomes" id="UP000543030"/>
    </source>
</evidence>
<dbReference type="AlphaFoldDB" id="A0A840RF25"/>